<feature type="domain" description="HAUS augmin-like complex subunit 3 N-terminal" evidence="13">
    <location>
        <begin position="56"/>
        <end position="398"/>
    </location>
</feature>
<dbReference type="Proteomes" id="UP001333110">
    <property type="component" value="Unassembled WGS sequence"/>
</dbReference>
<dbReference type="GO" id="GO:0072686">
    <property type="term" value="C:mitotic spindle"/>
    <property type="evidence" value="ECO:0007669"/>
    <property type="project" value="TreeGrafter"/>
</dbReference>
<dbReference type="EMBL" id="JAUNZN010000010">
    <property type="protein sequence ID" value="KAK4814961.1"/>
    <property type="molecule type" value="Genomic_DNA"/>
</dbReference>
<evidence type="ECO:0000259" key="13">
    <source>
        <dbReference type="Pfam" id="PF14932"/>
    </source>
</evidence>
<feature type="region of interest" description="Disordered" evidence="11">
    <location>
        <begin position="330"/>
        <end position="367"/>
    </location>
</feature>
<keyword evidence="7 10" id="KW-0175">Coiled coil</keyword>
<keyword evidence="3" id="KW-0963">Cytoplasm</keyword>
<evidence type="ECO:0000256" key="7">
    <source>
        <dbReference type="ARBA" id="ARBA00023054"/>
    </source>
</evidence>
<sequence>MTPAFSVLVLTVLAMFRRRYSQDFPPDAVNRGAEFVATLRLVYPHADTLCEKDFDWLFDCPQTTQFLKWFCSTVSEENVLSPAEVEAYDALLAAGKPILEGDALEQALQTCHQVRQLPSVILDDEGPSLEALQQELQELKDYRDRQLWRHSKLQVWAANLQQELRYLEEKEKVLKQDLRKAQMDLEVEIFQTSAVLSQISMAAKQLAEWHGDMGKGRPPALLCEMDLGPYMELEQQATDLFERFIQQVLLGSIQAPAAQGASAQGESSLKERLEAGTHMDSDCKILEGRRGAPYQECAKTPWGVAPASQGTLVRGSRSELLVEGRNGREMLSMGDEDGRDGSQEATERMDAKQTTMPKSLGTDGGELLGDQDSYWKELSRMEKARICAQREVIVMSAKVEGNYAALEWAQRTLKALEENQHVVEAELRSQAAMLQKQLHALRCDIMQTLTHQLPPLLKADARLSCLPVLQRQVSLEAARLRYIAGRQEEAAAWLANQHSRLDLLELQLKRERKELDQKAAWLREMETAMREAQTRLWEQQDYFKDASSSQKGCPRTWINPKDLSAVRLWDMLVRRDWEEQLFCSYEAIEAQCSQLVQDQRVLEAQLAAPMSQLPALESSTEVLYRLLYNSSNQLQLSSPETTELMQQLITMQANIYQMLTDLLSDVKVKRRSLESPILQTERNLYVYFYCDEDRLREVVEELEKQVSASSERH</sequence>
<keyword evidence="5" id="KW-0493">Microtubule</keyword>
<feature type="signal peptide" evidence="12">
    <location>
        <begin position="1"/>
        <end position="21"/>
    </location>
</feature>
<feature type="coiled-coil region" evidence="10">
    <location>
        <begin position="406"/>
        <end position="444"/>
    </location>
</feature>
<evidence type="ECO:0000256" key="3">
    <source>
        <dbReference type="ARBA" id="ARBA00022490"/>
    </source>
</evidence>
<dbReference type="InterPro" id="IPR032733">
    <property type="entry name" value="HAUS3_N"/>
</dbReference>
<feature type="chain" id="PRO_5042936088" description="HAUS augmin-like complex subunit 3 N-terminal domain-containing protein" evidence="12">
    <location>
        <begin position="22"/>
        <end position="713"/>
    </location>
</feature>
<comment type="caution">
    <text evidence="14">The sequence shown here is derived from an EMBL/GenBank/DDBJ whole genome shotgun (WGS) entry which is preliminary data.</text>
</comment>
<proteinExistence type="inferred from homology"/>
<evidence type="ECO:0000256" key="2">
    <source>
        <dbReference type="ARBA" id="ARBA00009645"/>
    </source>
</evidence>
<organism evidence="14 15">
    <name type="scientific">Mycteria americana</name>
    <name type="common">Wood stork</name>
    <dbReference type="NCBI Taxonomy" id="33587"/>
    <lineage>
        <taxon>Eukaryota</taxon>
        <taxon>Metazoa</taxon>
        <taxon>Chordata</taxon>
        <taxon>Craniata</taxon>
        <taxon>Vertebrata</taxon>
        <taxon>Euteleostomi</taxon>
        <taxon>Archelosauria</taxon>
        <taxon>Archosauria</taxon>
        <taxon>Dinosauria</taxon>
        <taxon>Saurischia</taxon>
        <taxon>Theropoda</taxon>
        <taxon>Coelurosauria</taxon>
        <taxon>Aves</taxon>
        <taxon>Neognathae</taxon>
        <taxon>Neoaves</taxon>
        <taxon>Aequornithes</taxon>
        <taxon>Ciconiiformes</taxon>
        <taxon>Ciconiidae</taxon>
        <taxon>Mycteria</taxon>
    </lineage>
</organism>
<feature type="compositionally biased region" description="Basic and acidic residues" evidence="11">
    <location>
        <begin position="339"/>
        <end position="351"/>
    </location>
</feature>
<dbReference type="PANTHER" id="PTHR19378">
    <property type="entry name" value="GOLGIN- RELATED"/>
    <property type="match status" value="1"/>
</dbReference>
<keyword evidence="12" id="KW-0732">Signal</keyword>
<comment type="subcellular location">
    <subcellularLocation>
        <location evidence="1">Cytoplasm</location>
        <location evidence="1">Cytoskeleton</location>
        <location evidence="1">Spindle</location>
    </subcellularLocation>
</comment>
<gene>
    <name evidence="14" type="ORF">QYF61_006905</name>
</gene>
<keyword evidence="15" id="KW-1185">Reference proteome</keyword>
<evidence type="ECO:0000256" key="5">
    <source>
        <dbReference type="ARBA" id="ARBA00022701"/>
    </source>
</evidence>
<dbReference type="PANTHER" id="PTHR19378:SF1">
    <property type="entry name" value="HAUS AUGMIN-LIKE COMPLEX SUBUNIT 3 N-TERMINAL DOMAIN-CONTAINING PROTEIN"/>
    <property type="match status" value="1"/>
</dbReference>
<evidence type="ECO:0000256" key="9">
    <source>
        <dbReference type="ARBA" id="ARBA00023306"/>
    </source>
</evidence>
<dbReference type="GO" id="GO:0051225">
    <property type="term" value="P:spindle assembly"/>
    <property type="evidence" value="ECO:0007669"/>
    <property type="project" value="InterPro"/>
</dbReference>
<evidence type="ECO:0000256" key="8">
    <source>
        <dbReference type="ARBA" id="ARBA00023212"/>
    </source>
</evidence>
<evidence type="ECO:0000256" key="10">
    <source>
        <dbReference type="SAM" id="Coils"/>
    </source>
</evidence>
<dbReference type="GO" id="GO:0051301">
    <property type="term" value="P:cell division"/>
    <property type="evidence" value="ECO:0007669"/>
    <property type="project" value="UniProtKB-KW"/>
</dbReference>
<dbReference type="Pfam" id="PF14932">
    <property type="entry name" value="HAUS-augmin3"/>
    <property type="match status" value="1"/>
</dbReference>
<keyword evidence="4" id="KW-0132">Cell division</keyword>
<dbReference type="GO" id="GO:0070652">
    <property type="term" value="C:HAUS complex"/>
    <property type="evidence" value="ECO:0007669"/>
    <property type="project" value="InterPro"/>
</dbReference>
<keyword evidence="6" id="KW-0498">Mitosis</keyword>
<keyword evidence="8" id="KW-0206">Cytoskeleton</keyword>
<dbReference type="GO" id="GO:0031023">
    <property type="term" value="P:microtubule organizing center organization"/>
    <property type="evidence" value="ECO:0007669"/>
    <property type="project" value="TreeGrafter"/>
</dbReference>
<comment type="similarity">
    <text evidence="2">Belongs to the HAUS3 family.</text>
</comment>
<evidence type="ECO:0000256" key="11">
    <source>
        <dbReference type="SAM" id="MobiDB-lite"/>
    </source>
</evidence>
<feature type="coiled-coil region" evidence="10">
    <location>
        <begin position="129"/>
        <end position="184"/>
    </location>
</feature>
<evidence type="ECO:0000313" key="15">
    <source>
        <dbReference type="Proteomes" id="UP001333110"/>
    </source>
</evidence>
<evidence type="ECO:0000256" key="4">
    <source>
        <dbReference type="ARBA" id="ARBA00022618"/>
    </source>
</evidence>
<evidence type="ECO:0000256" key="6">
    <source>
        <dbReference type="ARBA" id="ARBA00022776"/>
    </source>
</evidence>
<evidence type="ECO:0000256" key="12">
    <source>
        <dbReference type="SAM" id="SignalP"/>
    </source>
</evidence>
<dbReference type="InterPro" id="IPR026206">
    <property type="entry name" value="HAUS3"/>
</dbReference>
<evidence type="ECO:0000313" key="14">
    <source>
        <dbReference type="EMBL" id="KAK4814961.1"/>
    </source>
</evidence>
<reference evidence="14 15" key="1">
    <citation type="journal article" date="2023" name="J. Hered.">
        <title>Chromosome-level genome of the wood stork (Mycteria americana) provides insight into avian chromosome evolution.</title>
        <authorList>
            <person name="Flamio R. Jr."/>
            <person name="Ramstad K.M."/>
        </authorList>
    </citation>
    <scope>NUCLEOTIDE SEQUENCE [LARGE SCALE GENOMIC DNA]</scope>
    <source>
        <strain evidence="14">JAX WOST 10</strain>
    </source>
</reference>
<evidence type="ECO:0000256" key="1">
    <source>
        <dbReference type="ARBA" id="ARBA00004186"/>
    </source>
</evidence>
<dbReference type="AlphaFoldDB" id="A0AAN7MZS3"/>
<protein>
    <recommendedName>
        <fullName evidence="13">HAUS augmin-like complex subunit 3 N-terminal domain-containing protein</fullName>
    </recommendedName>
</protein>
<dbReference type="GO" id="GO:0005815">
    <property type="term" value="C:microtubule organizing center"/>
    <property type="evidence" value="ECO:0007669"/>
    <property type="project" value="TreeGrafter"/>
</dbReference>
<keyword evidence="9" id="KW-0131">Cell cycle</keyword>
<name>A0AAN7MZS3_MYCAM</name>
<accession>A0AAN7MZS3</accession>
<dbReference type="GO" id="GO:0005874">
    <property type="term" value="C:microtubule"/>
    <property type="evidence" value="ECO:0007669"/>
    <property type="project" value="UniProtKB-KW"/>
</dbReference>